<evidence type="ECO:0008006" key="3">
    <source>
        <dbReference type="Google" id="ProtNLM"/>
    </source>
</evidence>
<protein>
    <recommendedName>
        <fullName evidence="3">Lipoprotein</fullName>
    </recommendedName>
</protein>
<evidence type="ECO:0000313" key="1">
    <source>
        <dbReference type="EMBL" id="GAA0817517.1"/>
    </source>
</evidence>
<dbReference type="PROSITE" id="PS51257">
    <property type="entry name" value="PROKAR_LIPOPROTEIN"/>
    <property type="match status" value="1"/>
</dbReference>
<gene>
    <name evidence="1" type="ORF">GCM10009111_18840</name>
</gene>
<reference evidence="1 2" key="1">
    <citation type="journal article" date="2019" name="Int. J. Syst. Evol. Microbiol.">
        <title>The Global Catalogue of Microorganisms (GCM) 10K type strain sequencing project: providing services to taxonomists for standard genome sequencing and annotation.</title>
        <authorList>
            <consortium name="The Broad Institute Genomics Platform"/>
            <consortium name="The Broad Institute Genome Sequencing Center for Infectious Disease"/>
            <person name="Wu L."/>
            <person name="Ma J."/>
        </authorList>
    </citation>
    <scope>NUCLEOTIDE SEQUENCE [LARGE SCALE GENOMIC DNA]</scope>
    <source>
        <strain evidence="1 2">JCM 15608</strain>
    </source>
</reference>
<comment type="caution">
    <text evidence="1">The sequence shown here is derived from an EMBL/GenBank/DDBJ whole genome shotgun (WGS) entry which is preliminary data.</text>
</comment>
<dbReference type="Proteomes" id="UP001500021">
    <property type="component" value="Unassembled WGS sequence"/>
</dbReference>
<proteinExistence type="predicted"/>
<evidence type="ECO:0000313" key="2">
    <source>
        <dbReference type="Proteomes" id="UP001500021"/>
    </source>
</evidence>
<sequence>MKKFICLAAVLTLTACNESSENTDVSVQNSTNKVQPSAHASTELFIQYKQSAQELVTLIDQQASNEDLENSSKALVALSQPIIQAFKVKFPQCNDYLNAVSAAADIIPSLPLTEIESGYHADGKLPAITDVNCYHAKDLLVHPATVQAMAAIGIENDSQRQQAKDEVVEVIEHFAQVESAYQG</sequence>
<organism evidence="1 2">
    <name type="scientific">Colwellia asteriadis</name>
    <dbReference type="NCBI Taxonomy" id="517723"/>
    <lineage>
        <taxon>Bacteria</taxon>
        <taxon>Pseudomonadati</taxon>
        <taxon>Pseudomonadota</taxon>
        <taxon>Gammaproteobacteria</taxon>
        <taxon>Alteromonadales</taxon>
        <taxon>Colwelliaceae</taxon>
        <taxon>Colwellia</taxon>
    </lineage>
</organism>
<dbReference type="RefSeq" id="WP_343817233.1">
    <property type="nucleotide sequence ID" value="NZ_BAAAFA010000006.1"/>
</dbReference>
<keyword evidence="2" id="KW-1185">Reference proteome</keyword>
<dbReference type="EMBL" id="BAAAFA010000006">
    <property type="protein sequence ID" value="GAA0817517.1"/>
    <property type="molecule type" value="Genomic_DNA"/>
</dbReference>
<accession>A0ABN1L7Q2</accession>
<name>A0ABN1L7Q2_9GAMM</name>